<proteinExistence type="predicted"/>
<organism evidence="1 2">
    <name type="scientific">Populus alba</name>
    <name type="common">White poplar</name>
    <dbReference type="NCBI Taxonomy" id="43335"/>
    <lineage>
        <taxon>Eukaryota</taxon>
        <taxon>Viridiplantae</taxon>
        <taxon>Streptophyta</taxon>
        <taxon>Embryophyta</taxon>
        <taxon>Tracheophyta</taxon>
        <taxon>Spermatophyta</taxon>
        <taxon>Magnoliopsida</taxon>
        <taxon>eudicotyledons</taxon>
        <taxon>Gunneridae</taxon>
        <taxon>Pentapetalae</taxon>
        <taxon>rosids</taxon>
        <taxon>fabids</taxon>
        <taxon>Malpighiales</taxon>
        <taxon>Salicaceae</taxon>
        <taxon>Saliceae</taxon>
        <taxon>Populus</taxon>
    </lineage>
</organism>
<accession>A0ACC4CMZ9</accession>
<evidence type="ECO:0000313" key="1">
    <source>
        <dbReference type="EMBL" id="KAL3599071.1"/>
    </source>
</evidence>
<comment type="caution">
    <text evidence="1">The sequence shown here is derived from an EMBL/GenBank/DDBJ whole genome shotgun (WGS) entry which is preliminary data.</text>
</comment>
<sequence>MAEQLKLHQRWEFRRKDNDSDSSNDSKPSGEPALKTYKLISSFISVDNEETSEATKLHQNGNCDPGISDQMKSGKAENGRRRRKSKRDDSAPNEIKKGPRKGVRRKTITDEQAVFYDLKKYMNFLLEDLKVSRENLLKWTREEMQKLVAEETVSELETRERSFRGEKVQLQNQTNFEENAEVQDQNIFKKNIPAQHQNNIQGYGQLQAHKEFEENVHRQNLVNFENTEVHHQETIFLHNRNAFKSFKGAQDCNDESTERFAETNKSADYSNCSLSLDSQAGYSRACWSEEKLKKIAVLTRPSGEEIDDPVCKGCPQIIHGSACACQSGCDFWLHISCFESPTELVLPLHLLHHPLSLDFKDSYENFICSECRDLSNNFSFHCNLCEFQLDVRCASIIDGIKVQRPERSKIEIGIYYFSDPHELIYFNKRDILTQN</sequence>
<evidence type="ECO:0000313" key="2">
    <source>
        <dbReference type="Proteomes" id="UP000309997"/>
    </source>
</evidence>
<keyword evidence="2" id="KW-1185">Reference proteome</keyword>
<name>A0ACC4CMZ9_POPAL</name>
<dbReference type="EMBL" id="RCHU02000003">
    <property type="protein sequence ID" value="KAL3599071.1"/>
    <property type="molecule type" value="Genomic_DNA"/>
</dbReference>
<reference evidence="1 2" key="1">
    <citation type="journal article" date="2024" name="Plant Biotechnol. J.">
        <title>Genome and CRISPR/Cas9 system of a widespread forest tree (Populus alba) in the world.</title>
        <authorList>
            <person name="Liu Y.J."/>
            <person name="Jiang P.F."/>
            <person name="Han X.M."/>
            <person name="Li X.Y."/>
            <person name="Wang H.M."/>
            <person name="Wang Y.J."/>
            <person name="Wang X.X."/>
            <person name="Zeng Q.Y."/>
        </authorList>
    </citation>
    <scope>NUCLEOTIDE SEQUENCE [LARGE SCALE GENOMIC DNA]</scope>
    <source>
        <strain evidence="2">cv. PAL-ZL1</strain>
    </source>
</reference>
<gene>
    <name evidence="1" type="ORF">D5086_006989</name>
</gene>
<protein>
    <submittedName>
        <fullName evidence="1">Uncharacterized protein</fullName>
    </submittedName>
</protein>
<dbReference type="Proteomes" id="UP000309997">
    <property type="component" value="Unassembled WGS sequence"/>
</dbReference>